<sequence length="207" mass="23588">MSINIPKPTRYINAFYKPVEGGFDKKEEEKQETARERAARHRQERRTELTFDASDEARWARNRERVIAERQLAAQQAHDFPLVSKGSKAIQALDDSWGLQCSLEDELNQNHQDVVILDLEDSHKLLNNFWVDLGKNTALIATSLNTANGWFQHTTPIFDAKGLVKQFGDINIKADIVESNGKQFIAFSGKRNGKKSFMLLLMALELT</sequence>
<name>H2ERV2_ALIFS</name>
<geneLocation type="plasmid" evidence="2">
    <name>pES657-44</name>
</geneLocation>
<protein>
    <submittedName>
        <fullName evidence="2">Uncharacterized protein</fullName>
    </submittedName>
</protein>
<feature type="compositionally biased region" description="Basic and acidic residues" evidence="1">
    <location>
        <begin position="23"/>
        <end position="37"/>
    </location>
</feature>
<dbReference type="RefSeq" id="WP_014343725.1">
    <property type="nucleotide sequence ID" value="NC_016853.1"/>
</dbReference>
<dbReference type="AlphaFoldDB" id="H2ERV2"/>
<accession>H2ERV2</accession>
<dbReference type="EMBL" id="JQ031551">
    <property type="protein sequence ID" value="AEY78119.1"/>
    <property type="molecule type" value="Genomic_DNA"/>
</dbReference>
<feature type="region of interest" description="Disordered" evidence="1">
    <location>
        <begin position="23"/>
        <end position="47"/>
    </location>
</feature>
<evidence type="ECO:0000313" key="2">
    <source>
        <dbReference type="EMBL" id="AEY78119.1"/>
    </source>
</evidence>
<organism evidence="2">
    <name type="scientific">Aliivibrio fischeri</name>
    <name type="common">Vibrio fischeri</name>
    <dbReference type="NCBI Taxonomy" id="668"/>
    <lineage>
        <taxon>Bacteria</taxon>
        <taxon>Pseudomonadati</taxon>
        <taxon>Pseudomonadota</taxon>
        <taxon>Gammaproteobacteria</taxon>
        <taxon>Vibrionales</taxon>
        <taxon>Vibrionaceae</taxon>
        <taxon>Aliivibrio</taxon>
    </lineage>
</organism>
<proteinExistence type="predicted"/>
<reference evidence="2" key="1">
    <citation type="submission" date="2011-11" db="EMBL/GenBank/DDBJ databases">
        <authorList>
            <person name="Summers A.O."/>
            <person name="Wireman J."/>
            <person name="Williams L.E."/>
        </authorList>
    </citation>
    <scope>NUCLEOTIDE SEQUENCE</scope>
    <source>
        <strain evidence="2">ES657</strain>
        <plasmid evidence="2">pES657-44</plasmid>
    </source>
</reference>
<keyword evidence="2" id="KW-0614">Plasmid</keyword>
<evidence type="ECO:0000256" key="1">
    <source>
        <dbReference type="SAM" id="MobiDB-lite"/>
    </source>
</evidence>